<dbReference type="PROSITE" id="PS51371">
    <property type="entry name" value="CBS"/>
    <property type="match status" value="2"/>
</dbReference>
<feature type="domain" description="CBS" evidence="3">
    <location>
        <begin position="10"/>
        <end position="67"/>
    </location>
</feature>
<keyword evidence="5" id="KW-1185">Reference proteome</keyword>
<dbReference type="PANTHER" id="PTHR43080:SF2">
    <property type="entry name" value="CBS DOMAIN-CONTAINING PROTEIN"/>
    <property type="match status" value="1"/>
</dbReference>
<evidence type="ECO:0000313" key="4">
    <source>
        <dbReference type="EMBL" id="RDH45951.1"/>
    </source>
</evidence>
<comment type="caution">
    <text evidence="4">The sequence shown here is derived from an EMBL/GenBank/DDBJ whole genome shotgun (WGS) entry which is preliminary data.</text>
</comment>
<proteinExistence type="predicted"/>
<reference evidence="4 5" key="1">
    <citation type="submission" date="2017-04" db="EMBL/GenBank/DDBJ databases">
        <title>Draft genome sequence of Zooshikella ganghwensis VG4 isolated from Red Sea sediments.</title>
        <authorList>
            <person name="Rehman Z."/>
            <person name="Alam I."/>
            <person name="Kamau A."/>
            <person name="Bajic V."/>
            <person name="Leiknes T."/>
        </authorList>
    </citation>
    <scope>NUCLEOTIDE SEQUENCE [LARGE SCALE GENOMIC DNA]</scope>
    <source>
        <strain evidence="4 5">VG4</strain>
    </source>
</reference>
<feature type="domain" description="CBS" evidence="3">
    <location>
        <begin position="86"/>
        <end position="144"/>
    </location>
</feature>
<dbReference type="InterPro" id="IPR000644">
    <property type="entry name" value="CBS_dom"/>
</dbReference>
<evidence type="ECO:0000259" key="3">
    <source>
        <dbReference type="PROSITE" id="PS51371"/>
    </source>
</evidence>
<gene>
    <name evidence="4" type="ORF">B9G39_22225</name>
</gene>
<dbReference type="AlphaFoldDB" id="A0A4V1IP45"/>
<dbReference type="Pfam" id="PF00571">
    <property type="entry name" value="CBS"/>
    <property type="match status" value="2"/>
</dbReference>
<evidence type="ECO:0000313" key="5">
    <source>
        <dbReference type="Proteomes" id="UP000257039"/>
    </source>
</evidence>
<dbReference type="Proteomes" id="UP000257039">
    <property type="component" value="Unassembled WGS sequence"/>
</dbReference>
<dbReference type="Gene3D" id="3.10.580.10">
    <property type="entry name" value="CBS-domain"/>
    <property type="match status" value="1"/>
</dbReference>
<protein>
    <submittedName>
        <fullName evidence="4">CBS domain-containing protein</fullName>
    </submittedName>
</protein>
<dbReference type="RefSeq" id="WP_094788821.1">
    <property type="nucleotide sequence ID" value="NZ_NDXW01000001.1"/>
</dbReference>
<name>A0A4V1IP45_9GAMM</name>
<organism evidence="4 5">
    <name type="scientific">Zooshikella ganghwensis</name>
    <dbReference type="NCBI Taxonomy" id="202772"/>
    <lineage>
        <taxon>Bacteria</taxon>
        <taxon>Pseudomonadati</taxon>
        <taxon>Pseudomonadota</taxon>
        <taxon>Gammaproteobacteria</taxon>
        <taxon>Oceanospirillales</taxon>
        <taxon>Zooshikellaceae</taxon>
        <taxon>Zooshikella</taxon>
    </lineage>
</organism>
<dbReference type="PANTHER" id="PTHR43080">
    <property type="entry name" value="CBS DOMAIN-CONTAINING PROTEIN CBSX3, MITOCHONDRIAL"/>
    <property type="match status" value="1"/>
</dbReference>
<dbReference type="EMBL" id="NDXW01000001">
    <property type="protein sequence ID" value="RDH45951.1"/>
    <property type="molecule type" value="Genomic_DNA"/>
</dbReference>
<dbReference type="SMART" id="SM00116">
    <property type="entry name" value="CBS"/>
    <property type="match status" value="2"/>
</dbReference>
<evidence type="ECO:0000256" key="1">
    <source>
        <dbReference type="ARBA" id="ARBA00023122"/>
    </source>
</evidence>
<keyword evidence="1 2" id="KW-0129">CBS domain</keyword>
<accession>A0A4V1IP45</accession>
<dbReference type="SUPFAM" id="SSF54631">
    <property type="entry name" value="CBS-domain pair"/>
    <property type="match status" value="1"/>
</dbReference>
<dbReference type="InterPro" id="IPR051257">
    <property type="entry name" value="Diverse_CBS-Domain"/>
</dbReference>
<sequence length="147" mass="16365">MHYKTISDIMIKDVISCTEKDSLDVPNRLMAEHSIRHIPVISSENGDFVGVITQKHLLKEAFQQAKLFGSVDMWTFGRGVTVKSACSKDVETVQPQLPLAEAGKYFLETKYGCLPVVDQGKLIGLVTSVDFVRIAVELLTEHEEKEG</sequence>
<evidence type="ECO:0000256" key="2">
    <source>
        <dbReference type="PROSITE-ProRule" id="PRU00703"/>
    </source>
</evidence>
<dbReference type="InterPro" id="IPR046342">
    <property type="entry name" value="CBS_dom_sf"/>
</dbReference>